<dbReference type="InterPro" id="IPR013087">
    <property type="entry name" value="Znf_C2H2_type"/>
</dbReference>
<feature type="region of interest" description="Disordered" evidence="1">
    <location>
        <begin position="676"/>
        <end position="759"/>
    </location>
</feature>
<feature type="domain" description="C2H2-type" evidence="2">
    <location>
        <begin position="594"/>
        <end position="617"/>
    </location>
</feature>
<feature type="compositionally biased region" description="Low complexity" evidence="1">
    <location>
        <begin position="116"/>
        <end position="125"/>
    </location>
</feature>
<dbReference type="Gene3D" id="3.30.160.60">
    <property type="entry name" value="Classic Zinc Finger"/>
    <property type="match status" value="1"/>
</dbReference>
<feature type="region of interest" description="Disordered" evidence="1">
    <location>
        <begin position="1100"/>
        <end position="1125"/>
    </location>
</feature>
<feature type="region of interest" description="Disordered" evidence="1">
    <location>
        <begin position="780"/>
        <end position="813"/>
    </location>
</feature>
<sequence length="1305" mass="146270">MQQIEESTTSSSSSFSACSSPSAITSTNTATTAKAAQLVRLMTQNGSSDNNNASIGGCGNEGDVKTIENKYLVQDTFLIGQKGKIPFSLKVRTPPSLISGMSSTTDASIGTKTTNSSSEGSSSFSANERTAAFDPDLSTIRARTEGAELVNIGGCGGAFNNNNNNNITTIHPNTPTNNIGGITTNIAPNTGLPPLSPEQHQLLSTMFASPPASHSAILQLYMALRGNNNNGNEQNFQGPSSFSRPVSQQHTPLQAQTAFQATPGILQQQQQHLFNWLSYATLFNQQQQRNFASLQQQRVPQTFQHQSNNHLNGFNLNLLLQQLAAQQQQQTNNGCCNNNTAFRPVACNSNPSTTQFPLHSAVPQSPVNFRFEQTGTGTAKRDIVDSSATNQKSTTKRRSSMHSHSSSATNSTSSQQGYNLNYPTQNQTMENLNNNNFNLQQVPKIRQKQQRRNGGTEKDLASGNVTNTGGRIPKKQRRMSVDGDHLMTSNAITSIESTSIKNNINNQQKNNLDHSGHYAVLPYNSVLQQQKHQKPSLNEHNANNINNHYENNNMPSMTQSVSPSGSGYGSSSSPAGTIASPTDGEFRRRTNISCEWDKCKEVFNNEDTFVEHVNNVHVRMEQVCYTTPPPESTGEHQQQHQNVTKLPTLREHHQEDDENCVDLIEEIIPCSNESLERQQKQNNRGGGNSLNNSPATNTSQQQNVGNSVENQSKNQSPSSSIQNPSNTSQLQRQPSLEQKQRFLSNNGSPSGNSEGGIINQSKASNKSLASVAPMLQYSPQQGFNWQDSTGLQPNSNTSNNPQPAPQKRATATVAPGLRRQYEDNSQWIESTTDSNSPITQMQRFSISNTPQNEVLMQQQAFRQQQTKQQNVWPTDTGQSTTRNVPFNPSVAAFSQQRQKHPSYFYNTNTTNDGLTTYNSIPSPDVSKHLQQQQQTFYSPQHSNEHSCGTTIATNVQHVIPVENRVKSKWTTEQQEQQQNEVFALDNSIMPVAANYTVENTPAHQYRHYGYHPKFYYQNQPTQSDSTVSFMPTAETSFSGYPQHSHSQQQQLQNFQQKQQQNKQQNRQHLYHNNQMLPSLLSPETSPLQTNNVVVPSVNYTPQQHQKQQQRQQEYHQHQQYQQTHPSSVIANTQQHYDVYQQQHHLMFGQNYQHYNQQMGGQHPQAQPSQHSFPKNNVLKNNVSRQQNVVGVNYNNYPSQQHYSQQKHQQQHLEGRGMFEQTSFNYQQQQCSNYQQQKHQQTLPLQHQQQHFESTQQQQMLPQQQTMVCQQQQQLPPQNLPSIDDEDLDEEASSLISDLQISKQQR</sequence>
<feature type="compositionally biased region" description="Low complexity" evidence="1">
    <location>
        <begin position="538"/>
        <end position="553"/>
    </location>
</feature>
<dbReference type="WBParaSite" id="scf7180000419171.g3469">
    <property type="protein sequence ID" value="scf7180000419171.g3469"/>
    <property type="gene ID" value="scf7180000419171.g3469"/>
</dbReference>
<evidence type="ECO:0000256" key="1">
    <source>
        <dbReference type="SAM" id="MobiDB-lite"/>
    </source>
</evidence>
<reference evidence="4" key="1">
    <citation type="submission" date="2022-11" db="UniProtKB">
        <authorList>
            <consortium name="WormBaseParasite"/>
        </authorList>
    </citation>
    <scope>IDENTIFICATION</scope>
</reference>
<dbReference type="PROSITE" id="PS00028">
    <property type="entry name" value="ZINC_FINGER_C2H2_1"/>
    <property type="match status" value="1"/>
</dbReference>
<evidence type="ECO:0000259" key="2">
    <source>
        <dbReference type="PROSITE" id="PS00028"/>
    </source>
</evidence>
<accession>A0A915NPE7</accession>
<feature type="region of interest" description="Disordered" evidence="1">
    <location>
        <begin position="1157"/>
        <end position="1176"/>
    </location>
</feature>
<evidence type="ECO:0000313" key="4">
    <source>
        <dbReference type="WBParaSite" id="scf7180000419171.g3469"/>
    </source>
</evidence>
<evidence type="ECO:0000313" key="3">
    <source>
        <dbReference type="Proteomes" id="UP000887560"/>
    </source>
</evidence>
<feature type="region of interest" description="Disordered" evidence="1">
    <location>
        <begin position="444"/>
        <end position="479"/>
    </location>
</feature>
<feature type="region of interest" description="Disordered" evidence="1">
    <location>
        <begin position="375"/>
        <end position="431"/>
    </location>
</feature>
<feature type="region of interest" description="Disordered" evidence="1">
    <location>
        <begin position="1"/>
        <end position="23"/>
    </location>
</feature>
<feature type="compositionally biased region" description="Low complexity" evidence="1">
    <location>
        <begin position="744"/>
        <end position="759"/>
    </location>
</feature>
<dbReference type="Proteomes" id="UP000887560">
    <property type="component" value="Unplaced"/>
</dbReference>
<feature type="compositionally biased region" description="Polar residues" evidence="1">
    <location>
        <begin position="99"/>
        <end position="115"/>
    </location>
</feature>
<name>A0A915NPE7_9BILA</name>
<feature type="region of interest" description="Disordered" evidence="1">
    <location>
        <begin position="99"/>
        <end position="130"/>
    </location>
</feature>
<organism evidence="3 4">
    <name type="scientific">Meloidogyne floridensis</name>
    <dbReference type="NCBI Taxonomy" id="298350"/>
    <lineage>
        <taxon>Eukaryota</taxon>
        <taxon>Metazoa</taxon>
        <taxon>Ecdysozoa</taxon>
        <taxon>Nematoda</taxon>
        <taxon>Chromadorea</taxon>
        <taxon>Rhabditida</taxon>
        <taxon>Tylenchina</taxon>
        <taxon>Tylenchomorpha</taxon>
        <taxon>Tylenchoidea</taxon>
        <taxon>Meloidogynidae</taxon>
        <taxon>Meloidogyninae</taxon>
        <taxon>Meloidogyne</taxon>
    </lineage>
</organism>
<feature type="compositionally biased region" description="Low complexity" evidence="1">
    <location>
        <begin position="792"/>
        <end position="801"/>
    </location>
</feature>
<feature type="compositionally biased region" description="Low complexity" evidence="1">
    <location>
        <begin position="1102"/>
        <end position="1122"/>
    </location>
</feature>
<feature type="region of interest" description="Disordered" evidence="1">
    <location>
        <begin position="1241"/>
        <end position="1305"/>
    </location>
</feature>
<dbReference type="InterPro" id="IPR036236">
    <property type="entry name" value="Znf_C2H2_sf"/>
</dbReference>
<keyword evidence="3" id="KW-1185">Reference proteome</keyword>
<protein>
    <submittedName>
        <fullName evidence="4">C2H2-type domain-containing protein</fullName>
    </submittedName>
</protein>
<feature type="compositionally biased region" description="Polar residues" evidence="1">
    <location>
        <begin position="780"/>
        <end position="791"/>
    </location>
</feature>
<feature type="compositionally biased region" description="Low complexity" evidence="1">
    <location>
        <begin position="710"/>
        <end position="729"/>
    </location>
</feature>
<feature type="compositionally biased region" description="Low complexity" evidence="1">
    <location>
        <begin position="1042"/>
        <end position="1066"/>
    </location>
</feature>
<feature type="compositionally biased region" description="Polar residues" evidence="1">
    <location>
        <begin position="730"/>
        <end position="743"/>
    </location>
</feature>
<feature type="compositionally biased region" description="Polar residues" evidence="1">
    <location>
        <begin position="1032"/>
        <end position="1041"/>
    </location>
</feature>
<feature type="compositionally biased region" description="Low complexity" evidence="1">
    <location>
        <begin position="1241"/>
        <end position="1276"/>
    </location>
</feature>
<dbReference type="SUPFAM" id="SSF57667">
    <property type="entry name" value="beta-beta-alpha zinc fingers"/>
    <property type="match status" value="1"/>
</dbReference>
<feature type="region of interest" description="Disordered" evidence="1">
    <location>
        <begin position="1032"/>
        <end position="1066"/>
    </location>
</feature>
<feature type="compositionally biased region" description="Polar residues" evidence="1">
    <location>
        <begin position="233"/>
        <end position="253"/>
    </location>
</feature>
<feature type="compositionally biased region" description="Low complexity" evidence="1">
    <location>
        <begin position="560"/>
        <end position="576"/>
    </location>
</feature>
<feature type="compositionally biased region" description="Acidic residues" evidence="1">
    <location>
        <begin position="1282"/>
        <end position="1291"/>
    </location>
</feature>
<feature type="region of interest" description="Disordered" evidence="1">
    <location>
        <begin position="229"/>
        <end position="253"/>
    </location>
</feature>
<proteinExistence type="predicted"/>
<feature type="compositionally biased region" description="Low complexity" evidence="1">
    <location>
        <begin position="402"/>
        <end position="414"/>
    </location>
</feature>
<feature type="compositionally biased region" description="Low complexity" evidence="1">
    <location>
        <begin position="7"/>
        <end position="23"/>
    </location>
</feature>
<feature type="region of interest" description="Disordered" evidence="1">
    <location>
        <begin position="528"/>
        <end position="584"/>
    </location>
</feature>
<feature type="compositionally biased region" description="Polar residues" evidence="1">
    <location>
        <begin position="694"/>
        <end position="709"/>
    </location>
</feature>